<comment type="caution">
    <text evidence="1">The sequence shown here is derived from an EMBL/GenBank/DDBJ whole genome shotgun (WGS) entry which is preliminary data.</text>
</comment>
<protein>
    <submittedName>
        <fullName evidence="1">Uncharacterized protein</fullName>
    </submittedName>
</protein>
<dbReference type="AlphaFoldDB" id="A0A150Q987"/>
<organism evidence="1 2">
    <name type="scientific">Sorangium cellulosum</name>
    <name type="common">Polyangium cellulosum</name>
    <dbReference type="NCBI Taxonomy" id="56"/>
    <lineage>
        <taxon>Bacteria</taxon>
        <taxon>Pseudomonadati</taxon>
        <taxon>Myxococcota</taxon>
        <taxon>Polyangia</taxon>
        <taxon>Polyangiales</taxon>
        <taxon>Polyangiaceae</taxon>
        <taxon>Sorangium</taxon>
    </lineage>
</organism>
<name>A0A150Q987_SORCE</name>
<evidence type="ECO:0000313" key="2">
    <source>
        <dbReference type="Proteomes" id="UP000075260"/>
    </source>
</evidence>
<dbReference type="Proteomes" id="UP000075260">
    <property type="component" value="Unassembled WGS sequence"/>
</dbReference>
<sequence length="120" mass="12992">MNRTAVANSTISSSTSSMPLTSFENRASFQCCRSRPSMDIVCGMQALVSAAAMCWAASRIACTQSPLWRTIDRLVPVREPRSRLVSVSTSTTRSSMYIRALMRMLRSSTKMSAGTGAAGE</sequence>
<accession>A0A150Q987</accession>
<gene>
    <name evidence="1" type="ORF">BE15_09525</name>
</gene>
<proteinExistence type="predicted"/>
<reference evidence="1 2" key="1">
    <citation type="submission" date="2014-02" db="EMBL/GenBank/DDBJ databases">
        <title>The small core and large imbalanced accessory genome model reveals a collaborative survival strategy of Sorangium cellulosum strains in nature.</title>
        <authorList>
            <person name="Han K."/>
            <person name="Peng R."/>
            <person name="Blom J."/>
            <person name="Li Y.-Z."/>
        </authorList>
    </citation>
    <scope>NUCLEOTIDE SEQUENCE [LARGE SCALE GENOMIC DNA]</scope>
    <source>
        <strain evidence="1 2">So0008-312</strain>
    </source>
</reference>
<evidence type="ECO:0000313" key="1">
    <source>
        <dbReference type="EMBL" id="KYF64473.1"/>
    </source>
</evidence>
<dbReference type="EMBL" id="JEMA01000910">
    <property type="protein sequence ID" value="KYF64473.1"/>
    <property type="molecule type" value="Genomic_DNA"/>
</dbReference>